<organism evidence="1 2">
    <name type="scientific">Penicillium nordicum</name>
    <dbReference type="NCBI Taxonomy" id="229535"/>
    <lineage>
        <taxon>Eukaryota</taxon>
        <taxon>Fungi</taxon>
        <taxon>Dikarya</taxon>
        <taxon>Ascomycota</taxon>
        <taxon>Pezizomycotina</taxon>
        <taxon>Eurotiomycetes</taxon>
        <taxon>Eurotiomycetidae</taxon>
        <taxon>Eurotiales</taxon>
        <taxon>Aspergillaceae</taxon>
        <taxon>Penicillium</taxon>
    </lineage>
</organism>
<dbReference type="AlphaFoldDB" id="A0A0N0RZ78"/>
<evidence type="ECO:0000313" key="1">
    <source>
        <dbReference type="EMBL" id="KOS44729.1"/>
    </source>
</evidence>
<comment type="caution">
    <text evidence="1">The sequence shown here is derived from an EMBL/GenBank/DDBJ whole genome shotgun (WGS) entry which is preliminary data.</text>
</comment>
<keyword evidence="2" id="KW-1185">Reference proteome</keyword>
<protein>
    <submittedName>
        <fullName evidence="1">Uncharacterized protein</fullName>
    </submittedName>
</protein>
<evidence type="ECO:0000313" key="2">
    <source>
        <dbReference type="Proteomes" id="UP000037696"/>
    </source>
</evidence>
<gene>
    <name evidence="1" type="ORF">ACN38_g4300</name>
</gene>
<accession>A0A0N0RZ78</accession>
<dbReference type="EMBL" id="LHQQ01000055">
    <property type="protein sequence ID" value="KOS44729.1"/>
    <property type="molecule type" value="Genomic_DNA"/>
</dbReference>
<name>A0A0N0RZ78_9EURO</name>
<reference evidence="1 2" key="1">
    <citation type="submission" date="2015-08" db="EMBL/GenBank/DDBJ databases">
        <title>Genome sequencing of Penicillium nordicum.</title>
        <authorList>
            <person name="Nguyen H.D."/>
            <person name="Seifert K.A."/>
        </authorList>
    </citation>
    <scope>NUCLEOTIDE SEQUENCE [LARGE SCALE GENOMIC DNA]</scope>
    <source>
        <strain evidence="1 2">DAOMC 185683</strain>
    </source>
</reference>
<sequence length="106" mass="12210">MMGICPMWVHGRLRHQGTQAPNTYEYSPTLKLVGKRSANFLQIQFRFNSDSVQIQFRFSSDLLKRSLCPFGGGSELDREDRREGEREAIYYGSVAICLRHPTPFPI</sequence>
<proteinExistence type="predicted"/>
<dbReference type="Proteomes" id="UP000037696">
    <property type="component" value="Unassembled WGS sequence"/>
</dbReference>